<evidence type="ECO:0000313" key="2">
    <source>
        <dbReference type="Proteomes" id="UP000318681"/>
    </source>
</evidence>
<dbReference type="Gene3D" id="2.40.110.10">
    <property type="entry name" value="Butyryl-CoA Dehydrogenase, subunit A, domain 2"/>
    <property type="match status" value="1"/>
</dbReference>
<dbReference type="InterPro" id="IPR036250">
    <property type="entry name" value="AcylCo_DH-like_C"/>
</dbReference>
<dbReference type="SUPFAM" id="SSF47203">
    <property type="entry name" value="Acyl-CoA dehydrogenase C-terminal domain-like"/>
    <property type="match status" value="1"/>
</dbReference>
<comment type="caution">
    <text evidence="1">The sequence shown here is derived from an EMBL/GenBank/DDBJ whole genome shotgun (WGS) entry which is preliminary data.</text>
</comment>
<reference evidence="1 2" key="1">
    <citation type="submission" date="2019-07" db="EMBL/GenBank/DDBJ databases">
        <title>Sphingomonas solaris sp. nov., isolated from a solar panel from Boston, Massachusetts.</title>
        <authorList>
            <person name="Tanner K."/>
            <person name="Pascual J."/>
            <person name="Mancuso C."/>
            <person name="Pereto J."/>
            <person name="Khalil A."/>
            <person name="Vilanova C."/>
        </authorList>
    </citation>
    <scope>NUCLEOTIDE SEQUENCE [LARGE SCALE GENOMIC DNA]</scope>
    <source>
        <strain evidence="1 2">R4DWN</strain>
    </source>
</reference>
<dbReference type="Proteomes" id="UP000318681">
    <property type="component" value="Unassembled WGS sequence"/>
</dbReference>
<protein>
    <submittedName>
        <fullName evidence="1">Acyl-CoA dehydrogenase</fullName>
    </submittedName>
</protein>
<dbReference type="SUPFAM" id="SSF56645">
    <property type="entry name" value="Acyl-CoA dehydrogenase NM domain-like"/>
    <property type="match status" value="1"/>
</dbReference>
<accession>A0A558QSS4</accession>
<evidence type="ECO:0000313" key="1">
    <source>
        <dbReference type="EMBL" id="TVV70178.1"/>
    </source>
</evidence>
<dbReference type="InterPro" id="IPR046373">
    <property type="entry name" value="Acyl-CoA_Oxase/DH_mid-dom_sf"/>
</dbReference>
<proteinExistence type="predicted"/>
<dbReference type="AlphaFoldDB" id="A0A558QSS4"/>
<sequence>MEALLRAAIAEAGWAAAPAPDPVSSDAYLTLLRTLHATGGRALPLGRLLEGHVDAVQIVLRYSTPPQAARLRAAVAQGAMLGVWNAALSDEPLVADEGRLNGGKSYASGAGVLTHALVSADTPHGSRLLLLDLTRTPPAIDRDWWRTTGMARSETHQVRWYDAPFDDDDLIGAPGDYAREPWFSGGALRFVAVHAGGIAALFDHARDHLLATGRAGDPFQAARLADLFALADAAAGAVRHVAWRWYEEEGEVRLARVASARLAVADLGERAIALAQAAVGLQGHFLSHPLATTLTDLAVYLRQPAPDAQRLRVGRAVADGLLTPAL</sequence>
<name>A0A558QSS4_9SPHN</name>
<keyword evidence="2" id="KW-1185">Reference proteome</keyword>
<dbReference type="OrthoDB" id="2986495at2"/>
<dbReference type="EMBL" id="VNIM01000138">
    <property type="protein sequence ID" value="TVV70178.1"/>
    <property type="molecule type" value="Genomic_DNA"/>
</dbReference>
<organism evidence="1 2">
    <name type="scientific">Alterirhizorhabdus solaris</name>
    <dbReference type="NCBI Taxonomy" id="2529389"/>
    <lineage>
        <taxon>Bacteria</taxon>
        <taxon>Pseudomonadati</taxon>
        <taxon>Pseudomonadota</taxon>
        <taxon>Alphaproteobacteria</taxon>
        <taxon>Sphingomonadales</taxon>
        <taxon>Rhizorhabdaceae</taxon>
        <taxon>Alterirhizorhabdus</taxon>
    </lineage>
</organism>
<dbReference type="GO" id="GO:0016627">
    <property type="term" value="F:oxidoreductase activity, acting on the CH-CH group of donors"/>
    <property type="evidence" value="ECO:0007669"/>
    <property type="project" value="InterPro"/>
</dbReference>
<dbReference type="InterPro" id="IPR009100">
    <property type="entry name" value="AcylCoA_DH/oxidase_NM_dom_sf"/>
</dbReference>
<gene>
    <name evidence="1" type="ORF">FOY91_19775</name>
</gene>